<comment type="catalytic activity">
    <reaction evidence="17">
        <text>decanoyl-CoA + H2O = decanoate + CoA + H(+)</text>
        <dbReference type="Rhea" id="RHEA:40059"/>
        <dbReference type="ChEBI" id="CHEBI:15377"/>
        <dbReference type="ChEBI" id="CHEBI:15378"/>
        <dbReference type="ChEBI" id="CHEBI:27689"/>
        <dbReference type="ChEBI" id="CHEBI:57287"/>
        <dbReference type="ChEBI" id="CHEBI:61430"/>
    </reaction>
    <physiologicalReaction direction="left-to-right" evidence="17">
        <dbReference type="Rhea" id="RHEA:40060"/>
    </physiologicalReaction>
</comment>
<dbReference type="Gene3D" id="3.10.129.10">
    <property type="entry name" value="Hotdog Thioesterase"/>
    <property type="match status" value="1"/>
</dbReference>
<dbReference type="InterPro" id="IPR006683">
    <property type="entry name" value="Thioestr_dom"/>
</dbReference>
<dbReference type="PANTHER" id="PTHR21660:SF1">
    <property type="entry name" value="ACYL-COENZYME A THIOESTERASE 13"/>
    <property type="match status" value="1"/>
</dbReference>
<dbReference type="Pfam" id="PF03061">
    <property type="entry name" value="4HBT"/>
    <property type="match status" value="1"/>
</dbReference>
<comment type="subunit">
    <text evidence="23">Homotetramer. Interacts with PCTP.</text>
</comment>
<keyword evidence="13" id="KW-0539">Nucleus</keyword>
<comment type="catalytic activity">
    <reaction evidence="14">
        <text>(9Z)-octadecenoyl-CoA + H2O = (9Z)-octadecenoate + CoA + H(+)</text>
        <dbReference type="Rhea" id="RHEA:40139"/>
        <dbReference type="ChEBI" id="CHEBI:15377"/>
        <dbReference type="ChEBI" id="CHEBI:15378"/>
        <dbReference type="ChEBI" id="CHEBI:30823"/>
        <dbReference type="ChEBI" id="CHEBI:57287"/>
        <dbReference type="ChEBI" id="CHEBI:57387"/>
    </reaction>
    <physiologicalReaction direction="left-to-right" evidence="14">
        <dbReference type="Rhea" id="RHEA:40140"/>
    </physiologicalReaction>
</comment>
<dbReference type="OrthoDB" id="46529at2759"/>
<name>A0A7L4F711_9COLU</name>
<dbReference type="GO" id="GO:0047617">
    <property type="term" value="F:fatty acyl-CoA hydrolase activity"/>
    <property type="evidence" value="ECO:0007669"/>
    <property type="project" value="InterPro"/>
</dbReference>
<evidence type="ECO:0000256" key="23">
    <source>
        <dbReference type="ARBA" id="ARBA00064709"/>
    </source>
</evidence>
<dbReference type="CDD" id="cd03443">
    <property type="entry name" value="PaaI_thioesterase"/>
    <property type="match status" value="1"/>
</dbReference>
<comment type="catalytic activity">
    <reaction evidence="16">
        <text>hexadecanoyl-CoA + H2O = hexadecanoate + CoA + H(+)</text>
        <dbReference type="Rhea" id="RHEA:16645"/>
        <dbReference type="ChEBI" id="CHEBI:7896"/>
        <dbReference type="ChEBI" id="CHEBI:15377"/>
        <dbReference type="ChEBI" id="CHEBI:15378"/>
        <dbReference type="ChEBI" id="CHEBI:57287"/>
        <dbReference type="ChEBI" id="CHEBI:57379"/>
        <dbReference type="EC" id="3.1.2.2"/>
    </reaction>
    <physiologicalReaction direction="left-to-right" evidence="16">
        <dbReference type="Rhea" id="RHEA:16646"/>
    </physiologicalReaction>
</comment>
<keyword evidence="8" id="KW-0378">Hydrolase</keyword>
<dbReference type="InterPro" id="IPR029069">
    <property type="entry name" value="HotDog_dom_sf"/>
</dbReference>
<accession>A0A7L4F711</accession>
<comment type="function">
    <text evidence="22">Catalyzes the hydrolysis of acyl-CoAs into free fatty acids and coenzyme A (CoASH), regulating their respective intracellular levels. Has acyl-CoA thioesterase activity towards medium (C12) and long-chain (C18) fatty acyl-CoA substrates. Can also hydrolyze 3-hydroxyphenylacetyl-CoA and 3,4-dihydroxyphenylacetyl-CoA (in vitro). May play a role in controlling adaptive thermogenesis.</text>
</comment>
<evidence type="ECO:0000256" key="12">
    <source>
        <dbReference type="ARBA" id="ARBA00023212"/>
    </source>
</evidence>
<evidence type="ECO:0000256" key="21">
    <source>
        <dbReference type="ARBA" id="ARBA00052976"/>
    </source>
</evidence>
<keyword evidence="10" id="KW-0443">Lipid metabolism</keyword>
<dbReference type="GO" id="GO:0006629">
    <property type="term" value="P:lipid metabolic process"/>
    <property type="evidence" value="ECO:0007669"/>
    <property type="project" value="UniProtKB-KW"/>
</dbReference>
<comment type="catalytic activity">
    <reaction evidence="20">
        <text>hexanoyl-CoA + H2O = hexanoate + CoA + H(+)</text>
        <dbReference type="Rhea" id="RHEA:40115"/>
        <dbReference type="ChEBI" id="CHEBI:15377"/>
        <dbReference type="ChEBI" id="CHEBI:15378"/>
        <dbReference type="ChEBI" id="CHEBI:17120"/>
        <dbReference type="ChEBI" id="CHEBI:57287"/>
        <dbReference type="ChEBI" id="CHEBI:62620"/>
    </reaction>
    <physiologicalReaction direction="left-to-right" evidence="20">
        <dbReference type="Rhea" id="RHEA:40116"/>
    </physiologicalReaction>
</comment>
<evidence type="ECO:0000256" key="15">
    <source>
        <dbReference type="ARBA" id="ARBA00047588"/>
    </source>
</evidence>
<comment type="catalytic activity">
    <reaction evidence="21">
        <text>a fatty acyl-CoA + H2O = a fatty acid + CoA + H(+)</text>
        <dbReference type="Rhea" id="RHEA:16781"/>
        <dbReference type="ChEBI" id="CHEBI:15377"/>
        <dbReference type="ChEBI" id="CHEBI:15378"/>
        <dbReference type="ChEBI" id="CHEBI:28868"/>
        <dbReference type="ChEBI" id="CHEBI:57287"/>
        <dbReference type="ChEBI" id="CHEBI:77636"/>
    </reaction>
    <physiologicalReaction direction="left-to-right" evidence="21">
        <dbReference type="Rhea" id="RHEA:16782"/>
    </physiologicalReaction>
</comment>
<comment type="caution">
    <text evidence="29">The sequence shown here is derived from an EMBL/GenBank/DDBJ whole genome shotgun (WGS) entry which is preliminary data.</text>
</comment>
<keyword evidence="7" id="KW-0963">Cytoplasm</keyword>
<evidence type="ECO:0000256" key="2">
    <source>
        <dbReference type="ARBA" id="ARBA00004123"/>
    </source>
</evidence>
<reference evidence="29 30" key="1">
    <citation type="submission" date="2020-02" db="EMBL/GenBank/DDBJ databases">
        <title>Bird 10,000 Genomes (B10K) Project - Family phase.</title>
        <authorList>
            <person name="Zhang G."/>
        </authorList>
    </citation>
    <scope>NUCLEOTIDE SEQUENCE [LARGE SCALE GENOMIC DNA]</scope>
    <source>
        <strain evidence="29">B10K-DU-006-06</strain>
    </source>
</reference>
<evidence type="ECO:0000256" key="18">
    <source>
        <dbReference type="ARBA" id="ARBA00048074"/>
    </source>
</evidence>
<comment type="catalytic activity">
    <reaction evidence="18">
        <text>dodecanoyl-CoA + H2O = dodecanoate + CoA + H(+)</text>
        <dbReference type="Rhea" id="RHEA:30135"/>
        <dbReference type="ChEBI" id="CHEBI:15377"/>
        <dbReference type="ChEBI" id="CHEBI:15378"/>
        <dbReference type="ChEBI" id="CHEBI:18262"/>
        <dbReference type="ChEBI" id="CHEBI:57287"/>
        <dbReference type="ChEBI" id="CHEBI:57375"/>
    </reaction>
    <physiologicalReaction direction="left-to-right" evidence="18">
        <dbReference type="Rhea" id="RHEA:30136"/>
    </physiologicalReaction>
</comment>
<evidence type="ECO:0000256" key="20">
    <source>
        <dbReference type="ARBA" id="ARBA00050199"/>
    </source>
</evidence>
<comment type="catalytic activity">
    <reaction evidence="19">
        <text>tetradecanoyl-CoA + H2O = tetradecanoate + CoA + H(+)</text>
        <dbReference type="Rhea" id="RHEA:40119"/>
        <dbReference type="ChEBI" id="CHEBI:15377"/>
        <dbReference type="ChEBI" id="CHEBI:15378"/>
        <dbReference type="ChEBI" id="CHEBI:30807"/>
        <dbReference type="ChEBI" id="CHEBI:57287"/>
        <dbReference type="ChEBI" id="CHEBI:57385"/>
    </reaction>
    <physiologicalReaction direction="left-to-right" evidence="19">
        <dbReference type="Rhea" id="RHEA:40120"/>
    </physiologicalReaction>
</comment>
<evidence type="ECO:0000256" key="6">
    <source>
        <dbReference type="ARBA" id="ARBA00008324"/>
    </source>
</evidence>
<evidence type="ECO:0000256" key="7">
    <source>
        <dbReference type="ARBA" id="ARBA00022490"/>
    </source>
</evidence>
<dbReference type="GO" id="GO:0005739">
    <property type="term" value="C:mitochondrion"/>
    <property type="evidence" value="ECO:0007669"/>
    <property type="project" value="UniProtKB-SubCell"/>
</dbReference>
<keyword evidence="11" id="KW-0496">Mitochondrion</keyword>
<keyword evidence="30" id="KW-1185">Reference proteome</keyword>
<dbReference type="InterPro" id="IPR039298">
    <property type="entry name" value="ACOT13"/>
</dbReference>
<evidence type="ECO:0000256" key="8">
    <source>
        <dbReference type="ARBA" id="ARBA00022801"/>
    </source>
</evidence>
<evidence type="ECO:0000259" key="28">
    <source>
        <dbReference type="Pfam" id="PF03061"/>
    </source>
</evidence>
<dbReference type="FunFam" id="3.10.129.10:FF:000021">
    <property type="entry name" value="Acyl-coenzyme A thioesterase 13"/>
    <property type="match status" value="1"/>
</dbReference>
<comment type="subcellular location">
    <subcellularLocation>
        <location evidence="4">Cytoplasm</location>
        <location evidence="4">Cytoskeleton</location>
        <location evidence="4">Spindle</location>
    </subcellularLocation>
    <subcellularLocation>
        <location evidence="5">Cytoplasm</location>
        <location evidence="5">Cytosol</location>
    </subcellularLocation>
    <subcellularLocation>
        <location evidence="3">Mitochondrion</location>
    </subcellularLocation>
    <subcellularLocation>
        <location evidence="2">Nucleus</location>
    </subcellularLocation>
</comment>
<evidence type="ECO:0000313" key="30">
    <source>
        <dbReference type="Proteomes" id="UP000541332"/>
    </source>
</evidence>
<evidence type="ECO:0000256" key="10">
    <source>
        <dbReference type="ARBA" id="ARBA00023098"/>
    </source>
</evidence>
<evidence type="ECO:0000256" key="22">
    <source>
        <dbReference type="ARBA" id="ARBA00058205"/>
    </source>
</evidence>
<evidence type="ECO:0000256" key="24">
    <source>
        <dbReference type="ARBA" id="ARBA00067273"/>
    </source>
</evidence>
<evidence type="ECO:0000256" key="5">
    <source>
        <dbReference type="ARBA" id="ARBA00004514"/>
    </source>
</evidence>
<organism evidence="29 30">
    <name type="scientific">Pampusana beccarii</name>
    <name type="common">Western bronze ground-dove</name>
    <dbReference type="NCBI Taxonomy" id="2953425"/>
    <lineage>
        <taxon>Eukaryota</taxon>
        <taxon>Metazoa</taxon>
        <taxon>Chordata</taxon>
        <taxon>Craniata</taxon>
        <taxon>Vertebrata</taxon>
        <taxon>Euteleostomi</taxon>
        <taxon>Archelosauria</taxon>
        <taxon>Archosauria</taxon>
        <taxon>Dinosauria</taxon>
        <taxon>Saurischia</taxon>
        <taxon>Theropoda</taxon>
        <taxon>Coelurosauria</taxon>
        <taxon>Aves</taxon>
        <taxon>Neognathae</taxon>
        <taxon>Neoaves</taxon>
        <taxon>Columbimorphae</taxon>
        <taxon>Columbiformes</taxon>
        <taxon>Columbidae</taxon>
        <taxon>Pampusana</taxon>
    </lineage>
</organism>
<dbReference type="GO" id="GO:0005819">
    <property type="term" value="C:spindle"/>
    <property type="evidence" value="ECO:0007669"/>
    <property type="project" value="UniProtKB-SubCell"/>
</dbReference>
<evidence type="ECO:0000256" key="26">
    <source>
        <dbReference type="ARBA" id="ARBA00081533"/>
    </source>
</evidence>
<evidence type="ECO:0000256" key="4">
    <source>
        <dbReference type="ARBA" id="ARBA00004186"/>
    </source>
</evidence>
<keyword evidence="12" id="KW-0206">Cytoskeleton</keyword>
<proteinExistence type="inferred from homology"/>
<dbReference type="AlphaFoldDB" id="A0A7L4F711"/>
<evidence type="ECO:0000256" key="16">
    <source>
        <dbReference type="ARBA" id="ARBA00047734"/>
    </source>
</evidence>
<dbReference type="PANTHER" id="PTHR21660">
    <property type="entry name" value="THIOESTERASE SUPERFAMILY MEMBER-RELATED"/>
    <property type="match status" value="1"/>
</dbReference>
<evidence type="ECO:0000256" key="9">
    <source>
        <dbReference type="ARBA" id="ARBA00022990"/>
    </source>
</evidence>
<evidence type="ECO:0000256" key="17">
    <source>
        <dbReference type="ARBA" id="ARBA00047969"/>
    </source>
</evidence>
<evidence type="ECO:0000256" key="3">
    <source>
        <dbReference type="ARBA" id="ARBA00004173"/>
    </source>
</evidence>
<evidence type="ECO:0000256" key="13">
    <source>
        <dbReference type="ARBA" id="ARBA00023242"/>
    </source>
</evidence>
<dbReference type="InterPro" id="IPR003736">
    <property type="entry name" value="PAAI_dom"/>
</dbReference>
<dbReference type="NCBIfam" id="TIGR00369">
    <property type="entry name" value="unchar_dom_1"/>
    <property type="match status" value="1"/>
</dbReference>
<evidence type="ECO:0000313" key="29">
    <source>
        <dbReference type="EMBL" id="NXW81741.1"/>
    </source>
</evidence>
<evidence type="ECO:0000256" key="14">
    <source>
        <dbReference type="ARBA" id="ARBA00037002"/>
    </source>
</evidence>
<comment type="similarity">
    <text evidence="6">Belongs to the thioesterase PaaI family.</text>
</comment>
<sequence length="168" mass="17730">AGGSRGEAPPAGVAVPGRGRVTVGRAGSMGSSMEAVTQVMKYIVESKGFDRVLRKVKLLSATPGKIVCEMKVEEEHTNRFGTLHGGLTATLIDVVSTTALIYTERAAPGVSVDMNITYTSAAKIGEEILITAQILKQGRNLAFASVDLTNKASGKLIAQGRHTKYIQD</sequence>
<dbReference type="Proteomes" id="UP000541332">
    <property type="component" value="Unassembled WGS sequence"/>
</dbReference>
<comment type="catalytic activity">
    <reaction evidence="15">
        <text>octanoyl-CoA + H2O = octanoate + CoA + H(+)</text>
        <dbReference type="Rhea" id="RHEA:30143"/>
        <dbReference type="ChEBI" id="CHEBI:15377"/>
        <dbReference type="ChEBI" id="CHEBI:15378"/>
        <dbReference type="ChEBI" id="CHEBI:25646"/>
        <dbReference type="ChEBI" id="CHEBI:57287"/>
        <dbReference type="ChEBI" id="CHEBI:57386"/>
    </reaction>
    <physiologicalReaction direction="left-to-right" evidence="15">
        <dbReference type="Rhea" id="RHEA:30144"/>
    </physiologicalReaction>
</comment>
<dbReference type="GO" id="GO:0005634">
    <property type="term" value="C:nucleus"/>
    <property type="evidence" value="ECO:0007669"/>
    <property type="project" value="UniProtKB-SubCell"/>
</dbReference>
<evidence type="ECO:0000256" key="19">
    <source>
        <dbReference type="ARBA" id="ARBA00048180"/>
    </source>
</evidence>
<comment type="catalytic activity">
    <reaction evidence="1">
        <text>butanoyl-CoA + H2O = butanoate + CoA + H(+)</text>
        <dbReference type="Rhea" id="RHEA:40111"/>
        <dbReference type="ChEBI" id="CHEBI:15377"/>
        <dbReference type="ChEBI" id="CHEBI:15378"/>
        <dbReference type="ChEBI" id="CHEBI:17968"/>
        <dbReference type="ChEBI" id="CHEBI:57287"/>
        <dbReference type="ChEBI" id="CHEBI:57371"/>
    </reaction>
    <physiologicalReaction direction="left-to-right" evidence="1">
        <dbReference type="Rhea" id="RHEA:40112"/>
    </physiologicalReaction>
</comment>
<evidence type="ECO:0000256" key="27">
    <source>
        <dbReference type="ARBA" id="ARBA00083956"/>
    </source>
</evidence>
<feature type="domain" description="Thioesterase" evidence="28">
    <location>
        <begin position="80"/>
        <end position="153"/>
    </location>
</feature>
<feature type="non-terminal residue" evidence="29">
    <location>
        <position position="168"/>
    </location>
</feature>
<evidence type="ECO:0000256" key="1">
    <source>
        <dbReference type="ARBA" id="ARBA00000295"/>
    </source>
</evidence>
<keyword evidence="9" id="KW-0007">Acetylation</keyword>
<gene>
    <name evidence="29" type="primary">Acot13</name>
    <name evidence="29" type="ORF">ALOBEC_R07470</name>
</gene>
<dbReference type="EMBL" id="VWYH01000313">
    <property type="protein sequence ID" value="NXW81741.1"/>
    <property type="molecule type" value="Genomic_DNA"/>
</dbReference>
<dbReference type="GO" id="GO:0005829">
    <property type="term" value="C:cytosol"/>
    <property type="evidence" value="ECO:0007669"/>
    <property type="project" value="UniProtKB-SubCell"/>
</dbReference>
<evidence type="ECO:0000256" key="11">
    <source>
        <dbReference type="ARBA" id="ARBA00023128"/>
    </source>
</evidence>
<dbReference type="SUPFAM" id="SSF54637">
    <property type="entry name" value="Thioesterase/thiol ester dehydrase-isomerase"/>
    <property type="match status" value="1"/>
</dbReference>
<protein>
    <recommendedName>
        <fullName evidence="24">Acyl-coenzyme A thioesterase 13</fullName>
    </recommendedName>
    <alternativeName>
        <fullName evidence="26">Hotdog-fold thioesterase superfamily member 2</fullName>
    </alternativeName>
    <alternativeName>
        <fullName evidence="25">Palmitoyl-CoA hydrolase</fullName>
    </alternativeName>
    <alternativeName>
        <fullName evidence="27">Thioesterase superfamily member 2</fullName>
    </alternativeName>
</protein>
<evidence type="ECO:0000256" key="25">
    <source>
        <dbReference type="ARBA" id="ARBA00075657"/>
    </source>
</evidence>
<feature type="non-terminal residue" evidence="29">
    <location>
        <position position="1"/>
    </location>
</feature>